<feature type="region of interest" description="Disordered" evidence="1">
    <location>
        <begin position="49"/>
        <end position="121"/>
    </location>
</feature>
<dbReference type="AlphaFoldDB" id="A0A6A2ZWP8"/>
<accession>A0A6A2ZWP8</accession>
<keyword evidence="3" id="KW-1185">Reference proteome</keyword>
<organism evidence="2 3">
    <name type="scientific">Hibiscus syriacus</name>
    <name type="common">Rose of Sharon</name>
    <dbReference type="NCBI Taxonomy" id="106335"/>
    <lineage>
        <taxon>Eukaryota</taxon>
        <taxon>Viridiplantae</taxon>
        <taxon>Streptophyta</taxon>
        <taxon>Embryophyta</taxon>
        <taxon>Tracheophyta</taxon>
        <taxon>Spermatophyta</taxon>
        <taxon>Magnoliopsida</taxon>
        <taxon>eudicotyledons</taxon>
        <taxon>Gunneridae</taxon>
        <taxon>Pentapetalae</taxon>
        <taxon>rosids</taxon>
        <taxon>malvids</taxon>
        <taxon>Malvales</taxon>
        <taxon>Malvaceae</taxon>
        <taxon>Malvoideae</taxon>
        <taxon>Hibiscus</taxon>
    </lineage>
</organism>
<protein>
    <submittedName>
        <fullName evidence="2">Receptor-like serine/threonine-protein kinase</fullName>
    </submittedName>
</protein>
<dbReference type="PANTHER" id="PTHR11439">
    <property type="entry name" value="GAG-POL-RELATED RETROTRANSPOSON"/>
    <property type="match status" value="1"/>
</dbReference>
<gene>
    <name evidence="2" type="ORF">F3Y22_tig00110678pilonHSYRG00473</name>
</gene>
<feature type="compositionally biased region" description="Polar residues" evidence="1">
    <location>
        <begin position="313"/>
        <end position="323"/>
    </location>
</feature>
<dbReference type="PANTHER" id="PTHR11439:SF498">
    <property type="entry name" value="DNAK FAMILY PROTEIN"/>
    <property type="match status" value="1"/>
</dbReference>
<dbReference type="EMBL" id="VEPZ02001071">
    <property type="protein sequence ID" value="KAE8696026.1"/>
    <property type="molecule type" value="Genomic_DNA"/>
</dbReference>
<evidence type="ECO:0000256" key="1">
    <source>
        <dbReference type="SAM" id="MobiDB-lite"/>
    </source>
</evidence>
<sequence>MFLLKISSLLKKLQCFYSSDIVLPAYHNDFLFEDTAYTDQLGSLQEQPVCSPSVENHSGGNMSVTGEPEANSSVANTPIASSSPNPFSTGDHNNVAELPTDSSPAAPRVLPSQSTQPSKRINLPQRLEITYAVQQLSQFLSSPTETHLTAAHRVLRYLKGPPGQGLFFPAENDLKLKAFSSTLISWKSKKQQIISRSSSEAEYRALATVTCEIQWLQFLLNDLNILFVPTNLYCDNLSTIRIAENPVYHERTNISGSFSQSMDNLRVEDVAAGSPSVGVEVPVGDHATCPEVGSTTGKEALEQSLDINGPQGGVTNVGNSHSMMTRKKCGE</sequence>
<dbReference type="Proteomes" id="UP000436088">
    <property type="component" value="Unassembled WGS sequence"/>
</dbReference>
<reference evidence="2" key="1">
    <citation type="submission" date="2019-09" db="EMBL/GenBank/DDBJ databases">
        <title>Draft genome information of white flower Hibiscus syriacus.</title>
        <authorList>
            <person name="Kim Y.-M."/>
        </authorList>
    </citation>
    <scope>NUCLEOTIDE SEQUENCE [LARGE SCALE GENOMIC DNA]</scope>
    <source>
        <strain evidence="2">YM2019G1</strain>
    </source>
</reference>
<name>A0A6A2ZWP8_HIBSY</name>
<proteinExistence type="predicted"/>
<dbReference type="CDD" id="cd09272">
    <property type="entry name" value="RNase_HI_RT_Ty1"/>
    <property type="match status" value="1"/>
</dbReference>
<dbReference type="GO" id="GO:0016301">
    <property type="term" value="F:kinase activity"/>
    <property type="evidence" value="ECO:0007669"/>
    <property type="project" value="UniProtKB-KW"/>
</dbReference>
<evidence type="ECO:0000313" key="3">
    <source>
        <dbReference type="Proteomes" id="UP000436088"/>
    </source>
</evidence>
<comment type="caution">
    <text evidence="2">The sequence shown here is derived from an EMBL/GenBank/DDBJ whole genome shotgun (WGS) entry which is preliminary data.</text>
</comment>
<feature type="region of interest" description="Disordered" evidence="1">
    <location>
        <begin position="307"/>
        <end position="331"/>
    </location>
</feature>
<feature type="compositionally biased region" description="Polar residues" evidence="1">
    <location>
        <begin position="49"/>
        <end position="92"/>
    </location>
</feature>
<evidence type="ECO:0000313" key="2">
    <source>
        <dbReference type="EMBL" id="KAE8696026.1"/>
    </source>
</evidence>